<name>A0A368GBV7_ANCCA</name>
<organism evidence="3 4">
    <name type="scientific">Ancylostoma caninum</name>
    <name type="common">Dog hookworm</name>
    <dbReference type="NCBI Taxonomy" id="29170"/>
    <lineage>
        <taxon>Eukaryota</taxon>
        <taxon>Metazoa</taxon>
        <taxon>Ecdysozoa</taxon>
        <taxon>Nematoda</taxon>
        <taxon>Chromadorea</taxon>
        <taxon>Rhabditida</taxon>
        <taxon>Rhabditina</taxon>
        <taxon>Rhabditomorpha</taxon>
        <taxon>Strongyloidea</taxon>
        <taxon>Ancylostomatidae</taxon>
        <taxon>Ancylostomatinae</taxon>
        <taxon>Ancylostoma</taxon>
    </lineage>
</organism>
<protein>
    <recommendedName>
        <fullName evidence="1">ATP-dependent DNA helicase</fullName>
        <ecNumber evidence="1">5.6.2.3</ecNumber>
    </recommendedName>
</protein>
<keyword evidence="1" id="KW-0067">ATP-binding</keyword>
<dbReference type="GO" id="GO:0006281">
    <property type="term" value="P:DNA repair"/>
    <property type="evidence" value="ECO:0007669"/>
    <property type="project" value="UniProtKB-KW"/>
</dbReference>
<accession>A0A368GBV7</accession>
<dbReference type="GO" id="GO:0006310">
    <property type="term" value="P:DNA recombination"/>
    <property type="evidence" value="ECO:0007669"/>
    <property type="project" value="UniProtKB-KW"/>
</dbReference>
<dbReference type="PANTHER" id="PTHR10492:SF57">
    <property type="entry name" value="ATP-DEPENDENT DNA HELICASE"/>
    <property type="match status" value="1"/>
</dbReference>
<dbReference type="GO" id="GO:0005524">
    <property type="term" value="F:ATP binding"/>
    <property type="evidence" value="ECO:0007669"/>
    <property type="project" value="UniProtKB-KW"/>
</dbReference>
<dbReference type="EC" id="5.6.2.3" evidence="1"/>
<comment type="caution">
    <text evidence="3">The sequence shown here is derived from an EMBL/GenBank/DDBJ whole genome shotgun (WGS) entry which is preliminary data.</text>
</comment>
<dbReference type="GO" id="GO:0000723">
    <property type="term" value="P:telomere maintenance"/>
    <property type="evidence" value="ECO:0007669"/>
    <property type="project" value="InterPro"/>
</dbReference>
<comment type="similarity">
    <text evidence="1">Belongs to the helicase family.</text>
</comment>
<dbReference type="Pfam" id="PF05970">
    <property type="entry name" value="PIF1"/>
    <property type="match status" value="1"/>
</dbReference>
<dbReference type="InterPro" id="IPR027417">
    <property type="entry name" value="P-loop_NTPase"/>
</dbReference>
<evidence type="ECO:0000259" key="2">
    <source>
        <dbReference type="Pfam" id="PF05970"/>
    </source>
</evidence>
<dbReference type="GO" id="GO:0016887">
    <property type="term" value="F:ATP hydrolysis activity"/>
    <property type="evidence" value="ECO:0007669"/>
    <property type="project" value="RHEA"/>
</dbReference>
<reference evidence="3 4" key="1">
    <citation type="submission" date="2014-10" db="EMBL/GenBank/DDBJ databases">
        <title>Draft genome of the hookworm Ancylostoma caninum.</title>
        <authorList>
            <person name="Mitreva M."/>
        </authorList>
    </citation>
    <scope>NUCLEOTIDE SEQUENCE [LARGE SCALE GENOMIC DNA]</scope>
    <source>
        <strain evidence="3 4">Baltimore</strain>
    </source>
</reference>
<dbReference type="AlphaFoldDB" id="A0A368GBV7"/>
<keyword evidence="1" id="KW-0234">DNA repair</keyword>
<evidence type="ECO:0000313" key="3">
    <source>
        <dbReference type="EMBL" id="RCN40769.1"/>
    </source>
</evidence>
<proteinExistence type="inferred from homology"/>
<evidence type="ECO:0000256" key="1">
    <source>
        <dbReference type="RuleBase" id="RU363044"/>
    </source>
</evidence>
<keyword evidence="4" id="KW-1185">Reference proteome</keyword>
<keyword evidence="1" id="KW-0378">Hydrolase</keyword>
<evidence type="ECO:0000313" key="4">
    <source>
        <dbReference type="Proteomes" id="UP000252519"/>
    </source>
</evidence>
<gene>
    <name evidence="3" type="ORF">ANCCAN_13289</name>
</gene>
<keyword evidence="1" id="KW-0233">DNA recombination</keyword>
<sequence length="150" mass="16610">MASQRHLHVLRGQQKSVVCFAWTGIATSLLPEGSSTFKLNMGPGNRECSLRRQESDAIPLKMADAIVCYEINMVPKFALEAVDLLCNTLLFGGKALVIGGDFRQVLPSKRRREIDMVDACVKNSRLWTEFLIHHLSINVRAASSVHDAAC</sequence>
<comment type="cofactor">
    <cofactor evidence="1">
        <name>Mg(2+)</name>
        <dbReference type="ChEBI" id="CHEBI:18420"/>
    </cofactor>
</comment>
<feature type="domain" description="DNA helicase Pif1-like DEAD-box helicase" evidence="2">
    <location>
        <begin position="7"/>
        <end position="144"/>
    </location>
</feature>
<keyword evidence="1" id="KW-0547">Nucleotide-binding</keyword>
<dbReference type="EMBL" id="JOJR01000268">
    <property type="protein sequence ID" value="RCN40769.1"/>
    <property type="molecule type" value="Genomic_DNA"/>
</dbReference>
<dbReference type="InterPro" id="IPR010285">
    <property type="entry name" value="DNA_helicase_pif1-like_DEAD"/>
</dbReference>
<dbReference type="OrthoDB" id="1918649at2759"/>
<dbReference type="Gene3D" id="3.40.50.300">
    <property type="entry name" value="P-loop containing nucleotide triphosphate hydrolases"/>
    <property type="match status" value="1"/>
</dbReference>
<dbReference type="STRING" id="29170.A0A368GBV7"/>
<keyword evidence="1" id="KW-0227">DNA damage</keyword>
<keyword evidence="1" id="KW-0347">Helicase</keyword>
<dbReference type="GO" id="GO:0043139">
    <property type="term" value="F:5'-3' DNA helicase activity"/>
    <property type="evidence" value="ECO:0007669"/>
    <property type="project" value="UniProtKB-EC"/>
</dbReference>
<dbReference type="Proteomes" id="UP000252519">
    <property type="component" value="Unassembled WGS sequence"/>
</dbReference>
<comment type="catalytic activity">
    <reaction evidence="1">
        <text>ATP + H2O = ADP + phosphate + H(+)</text>
        <dbReference type="Rhea" id="RHEA:13065"/>
        <dbReference type="ChEBI" id="CHEBI:15377"/>
        <dbReference type="ChEBI" id="CHEBI:15378"/>
        <dbReference type="ChEBI" id="CHEBI:30616"/>
        <dbReference type="ChEBI" id="CHEBI:43474"/>
        <dbReference type="ChEBI" id="CHEBI:456216"/>
        <dbReference type="EC" id="5.6.2.3"/>
    </reaction>
</comment>
<dbReference type="PANTHER" id="PTHR10492">
    <property type="match status" value="1"/>
</dbReference>